<comment type="pathway">
    <text evidence="2">Porphyrin-containing compound metabolism; protoporphyrin-IX biosynthesis; 5-aminolevulinate from L-glutamyl-tRNA(Glu): step 2/2.</text>
</comment>
<accession>A0A1A6DYS9</accession>
<dbReference type="InterPro" id="IPR004639">
    <property type="entry name" value="4pyrrol_synth_GluAld_NH2Trfase"/>
</dbReference>
<dbReference type="Gene3D" id="3.40.640.10">
    <property type="entry name" value="Type I PLP-dependent aspartate aminotransferase-like (Major domain)"/>
    <property type="match status" value="1"/>
</dbReference>
<dbReference type="PANTHER" id="PTHR43713:SF3">
    <property type="entry name" value="GLUTAMATE-1-SEMIALDEHYDE 2,1-AMINOMUTASE 1, CHLOROPLASTIC-RELATED"/>
    <property type="match status" value="1"/>
</dbReference>
<organism evidence="8 10">
    <name type="scientific">Tepidimonas fonticaldi</name>
    <dbReference type="NCBI Taxonomy" id="1101373"/>
    <lineage>
        <taxon>Bacteria</taxon>
        <taxon>Pseudomonadati</taxon>
        <taxon>Pseudomonadota</taxon>
        <taxon>Betaproteobacteria</taxon>
        <taxon>Burkholderiales</taxon>
        <taxon>Tepidimonas</taxon>
    </lineage>
</organism>
<gene>
    <name evidence="9" type="primary">hemL_3</name>
    <name evidence="7" type="synonym">hemL</name>
    <name evidence="8" type="ORF">A9O67_11610</name>
    <name evidence="9" type="ORF">Tfont_02157</name>
</gene>
<evidence type="ECO:0000256" key="5">
    <source>
        <dbReference type="ARBA" id="ARBA00023235"/>
    </source>
</evidence>
<comment type="subcellular location">
    <subcellularLocation>
        <location evidence="7">Cytoplasm</location>
    </subcellularLocation>
</comment>
<dbReference type="InterPro" id="IPR015421">
    <property type="entry name" value="PyrdxlP-dep_Trfase_major"/>
</dbReference>
<evidence type="ECO:0000256" key="2">
    <source>
        <dbReference type="ARBA" id="ARBA00004819"/>
    </source>
</evidence>
<evidence type="ECO:0000313" key="9">
    <source>
        <dbReference type="EMBL" id="TSE35813.1"/>
    </source>
</evidence>
<comment type="similarity">
    <text evidence="3 7">Belongs to the class-III pyridoxal-phosphate-dependent aminotransferase family. HemL subfamily.</text>
</comment>
<dbReference type="Proteomes" id="UP000316388">
    <property type="component" value="Unassembled WGS sequence"/>
</dbReference>
<dbReference type="GO" id="GO:0042286">
    <property type="term" value="F:glutamate-1-semialdehyde 2,1-aminomutase activity"/>
    <property type="evidence" value="ECO:0007669"/>
    <property type="project" value="UniProtKB-UniRule"/>
</dbReference>
<dbReference type="EC" id="5.4.3.8" evidence="7"/>
<evidence type="ECO:0000313" key="10">
    <source>
        <dbReference type="Proteomes" id="UP000091969"/>
    </source>
</evidence>
<dbReference type="Proteomes" id="UP000091969">
    <property type="component" value="Unassembled WGS sequence"/>
</dbReference>
<dbReference type="EMBL" id="LZDH01000006">
    <property type="protein sequence ID" value="OBS31831.1"/>
    <property type="molecule type" value="Genomic_DNA"/>
</dbReference>
<dbReference type="GO" id="GO:0005737">
    <property type="term" value="C:cytoplasm"/>
    <property type="evidence" value="ECO:0007669"/>
    <property type="project" value="UniProtKB-SubCell"/>
</dbReference>
<keyword evidence="7" id="KW-0963">Cytoplasm</keyword>
<dbReference type="NCBIfam" id="TIGR00713">
    <property type="entry name" value="hemL"/>
    <property type="match status" value="1"/>
</dbReference>
<dbReference type="SUPFAM" id="SSF53383">
    <property type="entry name" value="PLP-dependent transferases"/>
    <property type="match status" value="1"/>
</dbReference>
<evidence type="ECO:0000256" key="3">
    <source>
        <dbReference type="ARBA" id="ARBA00008981"/>
    </source>
</evidence>
<evidence type="ECO:0000313" key="11">
    <source>
        <dbReference type="Proteomes" id="UP000316388"/>
    </source>
</evidence>
<protein>
    <recommendedName>
        <fullName evidence="7">Glutamate-1-semialdehyde 2,1-aminomutase</fullName>
        <shortName evidence="7">GSA</shortName>
        <ecNumber evidence="7">5.4.3.8</ecNumber>
    </recommendedName>
    <alternativeName>
        <fullName evidence="7">Glutamate-1-semialdehyde aminotransferase</fullName>
        <shortName evidence="7">GSA-AT</shortName>
    </alternativeName>
</protein>
<reference evidence="8 10" key="1">
    <citation type="submission" date="2016-06" db="EMBL/GenBank/DDBJ databases">
        <title>Genome sequence of Tepidimonas fonticaldi PL17.</title>
        <authorList>
            <person name="Pinnaka A.K."/>
        </authorList>
    </citation>
    <scope>NUCLEOTIDE SEQUENCE [LARGE SCALE GENOMIC DNA]</scope>
    <source>
        <strain evidence="8 10">PL17</strain>
    </source>
</reference>
<dbReference type="EMBL" id="VJOO01000023">
    <property type="protein sequence ID" value="TSE35813.1"/>
    <property type="molecule type" value="Genomic_DNA"/>
</dbReference>
<comment type="cofactor">
    <cofactor evidence="1 7">
        <name>pyridoxal 5'-phosphate</name>
        <dbReference type="ChEBI" id="CHEBI:597326"/>
    </cofactor>
</comment>
<comment type="catalytic activity">
    <reaction evidence="7">
        <text>(S)-4-amino-5-oxopentanoate = 5-aminolevulinate</text>
        <dbReference type="Rhea" id="RHEA:14265"/>
        <dbReference type="ChEBI" id="CHEBI:57501"/>
        <dbReference type="ChEBI" id="CHEBI:356416"/>
        <dbReference type="EC" id="5.4.3.8"/>
    </reaction>
</comment>
<dbReference type="RefSeq" id="WP_068606596.1">
    <property type="nucleotide sequence ID" value="NZ_LZDH01000006.1"/>
</dbReference>
<evidence type="ECO:0000256" key="7">
    <source>
        <dbReference type="HAMAP-Rule" id="MF_00375"/>
    </source>
</evidence>
<keyword evidence="10" id="KW-1185">Reference proteome</keyword>
<dbReference type="InterPro" id="IPR015424">
    <property type="entry name" value="PyrdxlP-dep_Trfase"/>
</dbReference>
<dbReference type="PANTHER" id="PTHR43713">
    <property type="entry name" value="GLUTAMATE-1-SEMIALDEHYDE 2,1-AMINOMUTASE"/>
    <property type="match status" value="1"/>
</dbReference>
<dbReference type="GO" id="GO:0008483">
    <property type="term" value="F:transaminase activity"/>
    <property type="evidence" value="ECO:0007669"/>
    <property type="project" value="InterPro"/>
</dbReference>
<dbReference type="GO" id="GO:0030170">
    <property type="term" value="F:pyridoxal phosphate binding"/>
    <property type="evidence" value="ECO:0007669"/>
    <property type="project" value="InterPro"/>
</dbReference>
<dbReference type="InterPro" id="IPR015422">
    <property type="entry name" value="PyrdxlP-dep_Trfase_small"/>
</dbReference>
<dbReference type="InterPro" id="IPR005814">
    <property type="entry name" value="Aminotrans_3"/>
</dbReference>
<reference evidence="9 11" key="2">
    <citation type="submission" date="2019-07" db="EMBL/GenBank/DDBJ databases">
        <title>Tepidimonas fonticaldi AT-A2 draft genome.</title>
        <authorList>
            <person name="Da Costa M.S."/>
            <person name="Froufe H.J.C."/>
            <person name="Egas C."/>
            <person name="Albuquerque L."/>
        </authorList>
    </citation>
    <scope>NUCLEOTIDE SEQUENCE [LARGE SCALE GENOMIC DNA]</scope>
    <source>
        <strain evidence="9 11">AT-A2</strain>
    </source>
</reference>
<dbReference type="UniPathway" id="UPA00251">
    <property type="reaction ID" value="UER00317"/>
</dbReference>
<evidence type="ECO:0000256" key="4">
    <source>
        <dbReference type="ARBA" id="ARBA00022898"/>
    </source>
</evidence>
<feature type="modified residue" description="N6-(pyridoxal phosphate)lysine" evidence="7">
    <location>
        <position position="271"/>
    </location>
</feature>
<dbReference type="HAMAP" id="MF_00375">
    <property type="entry name" value="HemL_aminotrans_3"/>
    <property type="match status" value="1"/>
</dbReference>
<keyword evidence="6 7" id="KW-0627">Porphyrin biosynthesis</keyword>
<keyword evidence="5 7" id="KW-0413">Isomerase</keyword>
<name>A0A1A6DYS9_9BURK</name>
<dbReference type="NCBIfam" id="NF000818">
    <property type="entry name" value="PRK00062.1"/>
    <property type="match status" value="1"/>
</dbReference>
<keyword evidence="4 7" id="KW-0663">Pyridoxal phosphate</keyword>
<dbReference type="STRING" id="1101373.A9O67_11610"/>
<dbReference type="OrthoDB" id="3398487at2"/>
<sequence length="431" mass="46098">MTDRNQLLFDRAKAVIPGGVNSPVRAFRAVGGTPRFITRAEGPCFWDADGRRYIDYIGSWGPMILGHGHPEVLEAVQAAVRDGFSFGAPTEREIELAEEIIRLLPSLEMVRLVSSGTEAGMSAIRLARGATGRPKIIKFEGCYHGHADALLVKAGSGLATFGHPTSAGVPPEVVQHTLVLEYNNVAQLEAAFAEHGPQIAALMIEPIAGNMNFVRASVPFMRRCRELCTQHGALLVFDEVMTGFRVALGGAQSLYARLIPGFEPDMTVMGKVIGGGMPLAAFGGKRAVMEQLAPLGPVYQAGTLSGNPVATACGLATLRLIQRPGFFEQLAARTRALVEGLKAEADRAGVPFSVDSEGGMFGFFLLPQLPQNYAQVMASDAPRFNRFFHGMLERGVYFAPALYEAGFVSAAHGEAEIEATLQAARAVLATL</sequence>
<comment type="caution">
    <text evidence="8">The sequence shown here is derived from an EMBL/GenBank/DDBJ whole genome shotgun (WGS) entry which is preliminary data.</text>
</comment>
<evidence type="ECO:0000313" key="8">
    <source>
        <dbReference type="EMBL" id="OBS31831.1"/>
    </source>
</evidence>
<evidence type="ECO:0000256" key="6">
    <source>
        <dbReference type="ARBA" id="ARBA00023244"/>
    </source>
</evidence>
<dbReference type="Pfam" id="PF00202">
    <property type="entry name" value="Aminotran_3"/>
    <property type="match status" value="1"/>
</dbReference>
<dbReference type="GO" id="GO:0006782">
    <property type="term" value="P:protoporphyrinogen IX biosynthetic process"/>
    <property type="evidence" value="ECO:0007669"/>
    <property type="project" value="UniProtKB-UniRule"/>
</dbReference>
<dbReference type="AlphaFoldDB" id="A0A1A6DYS9"/>
<evidence type="ECO:0000256" key="1">
    <source>
        <dbReference type="ARBA" id="ARBA00001933"/>
    </source>
</evidence>
<comment type="subunit">
    <text evidence="7">Homodimer.</text>
</comment>
<proteinExistence type="inferred from homology"/>
<dbReference type="Gene3D" id="3.90.1150.10">
    <property type="entry name" value="Aspartate Aminotransferase, domain 1"/>
    <property type="match status" value="1"/>
</dbReference>
<dbReference type="FunFam" id="3.40.640.10:FF:000021">
    <property type="entry name" value="Glutamate-1-semialdehyde 2,1-aminomutase"/>
    <property type="match status" value="1"/>
</dbReference>
<dbReference type="CDD" id="cd00610">
    <property type="entry name" value="OAT_like"/>
    <property type="match status" value="1"/>
</dbReference>